<gene>
    <name evidence="1" type="ORF">SAMN05216261_0759</name>
</gene>
<evidence type="ECO:0000313" key="2">
    <source>
        <dbReference type="Proteomes" id="UP000184396"/>
    </source>
</evidence>
<dbReference type="Proteomes" id="UP000184396">
    <property type="component" value="Unassembled WGS sequence"/>
</dbReference>
<name>A0A1M6BJJ1_9FLAO</name>
<dbReference type="OrthoDB" id="1155965at2"/>
<evidence type="ECO:0000313" key="1">
    <source>
        <dbReference type="EMBL" id="SHI48758.1"/>
    </source>
</evidence>
<sequence>MENLEVITLTKQSLKEAVVANKFWNDSYEAPFSLNKANWLLDNNRAEDQDVLAILGYENHTIIAFVYLMPDFIKGEDGNWLKIYWSQKWWILEKYQGSVLPAYVKNMSLSACNNQVVVRFLGDNTSAYYEKQPFTKFSVRKRYIILFSVDHQLLISKKNSLKTFTPILKLIDELSAKVIALINKSKSSKRSKGISYESVDCIDNETWKFIEKHTENDIVPKSLDYINWQIDNNQYLQIKKDKDKIKYKCLLESISNKIYNVNLVIKKDDQIVGFISGLVSGNRFTLRYFNTSEDYFNDSLKILIENIARSKCIVFQSENKKVGEQIINKYAKVYADVKKLISLKHNDVSVDLNEALVHDQDGNFI</sequence>
<keyword evidence="2" id="KW-1185">Reference proteome</keyword>
<proteinExistence type="predicted"/>
<protein>
    <submittedName>
        <fullName evidence="1">Uncharacterized protein</fullName>
    </submittedName>
</protein>
<organism evidence="1 2">
    <name type="scientific">Algibacter luteus</name>
    <dbReference type="NCBI Taxonomy" id="1178825"/>
    <lineage>
        <taxon>Bacteria</taxon>
        <taxon>Pseudomonadati</taxon>
        <taxon>Bacteroidota</taxon>
        <taxon>Flavobacteriia</taxon>
        <taxon>Flavobacteriales</taxon>
        <taxon>Flavobacteriaceae</taxon>
        <taxon>Algibacter</taxon>
    </lineage>
</organism>
<dbReference type="AlphaFoldDB" id="A0A1M6BJJ1"/>
<dbReference type="eggNOG" id="ENOG502ZBSX">
    <property type="taxonomic scope" value="Bacteria"/>
</dbReference>
<dbReference type="RefSeq" id="WP_019388726.1">
    <property type="nucleotide sequence ID" value="NZ_ALIH01000018.1"/>
</dbReference>
<dbReference type="EMBL" id="FQYK01000002">
    <property type="protein sequence ID" value="SHI48758.1"/>
    <property type="molecule type" value="Genomic_DNA"/>
</dbReference>
<dbReference type="STRING" id="1178825.SAMN05216261_0759"/>
<accession>A0A1M6BJJ1</accession>
<reference evidence="1 2" key="1">
    <citation type="submission" date="2016-11" db="EMBL/GenBank/DDBJ databases">
        <authorList>
            <person name="Jaros S."/>
            <person name="Januszkiewicz K."/>
            <person name="Wedrychowicz H."/>
        </authorList>
    </citation>
    <scope>NUCLEOTIDE SEQUENCE [LARGE SCALE GENOMIC DNA]</scope>
    <source>
        <strain evidence="1 2">CGMCC 1.12213</strain>
    </source>
</reference>